<dbReference type="SUPFAM" id="SSF63862">
    <property type="entry name" value="Thiamin pyrophosphokinase, substrate-binding domain"/>
    <property type="match status" value="1"/>
</dbReference>
<dbReference type="GO" id="GO:0016301">
    <property type="term" value="F:kinase activity"/>
    <property type="evidence" value="ECO:0007669"/>
    <property type="project" value="UniProtKB-KW"/>
</dbReference>
<dbReference type="CDD" id="cd07995">
    <property type="entry name" value="TPK"/>
    <property type="match status" value="1"/>
</dbReference>
<name>A0A7X6JY23_9RHOB</name>
<dbReference type="GO" id="GO:0009229">
    <property type="term" value="P:thiamine diphosphate biosynthetic process"/>
    <property type="evidence" value="ECO:0007669"/>
    <property type="project" value="InterPro"/>
</dbReference>
<dbReference type="AlphaFoldDB" id="A0A7X6JY23"/>
<dbReference type="SUPFAM" id="SSF63999">
    <property type="entry name" value="Thiamin pyrophosphokinase, catalytic domain"/>
    <property type="match status" value="1"/>
</dbReference>
<organism evidence="7 8">
    <name type="scientific">Roseicyclus persicicus</name>
    <dbReference type="NCBI Taxonomy" id="2650661"/>
    <lineage>
        <taxon>Bacteria</taxon>
        <taxon>Pseudomonadati</taxon>
        <taxon>Pseudomonadota</taxon>
        <taxon>Alphaproteobacteria</taxon>
        <taxon>Rhodobacterales</taxon>
        <taxon>Roseobacteraceae</taxon>
        <taxon>Roseicyclus</taxon>
    </lineage>
</organism>
<evidence type="ECO:0000256" key="5">
    <source>
        <dbReference type="NCBIfam" id="TIGR01378"/>
    </source>
</evidence>
<feature type="domain" description="Thiamin pyrophosphokinase catalytic" evidence="6">
    <location>
        <begin position="38"/>
        <end position="126"/>
    </location>
</feature>
<evidence type="ECO:0000256" key="4">
    <source>
        <dbReference type="ARBA" id="ARBA00022840"/>
    </source>
</evidence>
<evidence type="ECO:0000313" key="8">
    <source>
        <dbReference type="Proteomes" id="UP000526408"/>
    </source>
</evidence>
<evidence type="ECO:0000256" key="3">
    <source>
        <dbReference type="ARBA" id="ARBA00022777"/>
    </source>
</evidence>
<proteinExistence type="predicted"/>
<evidence type="ECO:0000256" key="1">
    <source>
        <dbReference type="ARBA" id="ARBA00022679"/>
    </source>
</evidence>
<keyword evidence="1 7" id="KW-0808">Transferase</keyword>
<dbReference type="EC" id="2.7.6.2" evidence="5"/>
<keyword evidence="4" id="KW-0067">ATP-binding</keyword>
<evidence type="ECO:0000313" key="7">
    <source>
        <dbReference type="EMBL" id="NKX43660.1"/>
    </source>
</evidence>
<dbReference type="InterPro" id="IPR007371">
    <property type="entry name" value="TPK_catalytic"/>
</dbReference>
<keyword evidence="8" id="KW-1185">Reference proteome</keyword>
<protein>
    <recommendedName>
        <fullName evidence="5">Thiamine diphosphokinase</fullName>
        <ecNumber evidence="5">2.7.6.2</ecNumber>
    </recommendedName>
</protein>
<dbReference type="GO" id="GO:0006772">
    <property type="term" value="P:thiamine metabolic process"/>
    <property type="evidence" value="ECO:0007669"/>
    <property type="project" value="UniProtKB-UniRule"/>
</dbReference>
<comment type="caution">
    <text evidence="7">The sequence shown here is derived from an EMBL/GenBank/DDBJ whole genome shotgun (WGS) entry which is preliminary data.</text>
</comment>
<dbReference type="Pfam" id="PF04263">
    <property type="entry name" value="TPK_catalytic"/>
    <property type="match status" value="1"/>
</dbReference>
<dbReference type="InterPro" id="IPR036371">
    <property type="entry name" value="TPK_B1-bd_sf"/>
</dbReference>
<dbReference type="InterPro" id="IPR006282">
    <property type="entry name" value="Thi_PPkinase"/>
</dbReference>
<gene>
    <name evidence="7" type="ORF">HCU73_03585</name>
</gene>
<dbReference type="Proteomes" id="UP000526408">
    <property type="component" value="Unassembled WGS sequence"/>
</dbReference>
<dbReference type="GO" id="GO:0004788">
    <property type="term" value="F:thiamine diphosphokinase activity"/>
    <property type="evidence" value="ECO:0007669"/>
    <property type="project" value="UniProtKB-UniRule"/>
</dbReference>
<dbReference type="NCBIfam" id="TIGR01378">
    <property type="entry name" value="thi_PPkinase"/>
    <property type="match status" value="1"/>
</dbReference>
<evidence type="ECO:0000259" key="6">
    <source>
        <dbReference type="Pfam" id="PF04263"/>
    </source>
</evidence>
<dbReference type="Gene3D" id="3.40.50.10240">
    <property type="entry name" value="Thiamin pyrophosphokinase, catalytic domain"/>
    <property type="match status" value="1"/>
</dbReference>
<dbReference type="InterPro" id="IPR036759">
    <property type="entry name" value="TPK_catalytic_sf"/>
</dbReference>
<dbReference type="GO" id="GO:0005524">
    <property type="term" value="F:ATP binding"/>
    <property type="evidence" value="ECO:0007669"/>
    <property type="project" value="UniProtKB-KW"/>
</dbReference>
<dbReference type="PANTHER" id="PTHR41299">
    <property type="entry name" value="THIAMINE PYROPHOSPHOKINASE"/>
    <property type="match status" value="1"/>
</dbReference>
<dbReference type="EMBL" id="JAAZQQ010000001">
    <property type="protein sequence ID" value="NKX43660.1"/>
    <property type="molecule type" value="Genomic_DNA"/>
</dbReference>
<sequence length="239" mass="24393">MGDNVPRPAPLFRSDTGVTLLGGGALGPGDLDAALALAPRLVAADGGAAAALEAGHMPEAVYGDMDSLPDAARAKIPAARIHTVPEQESTDFDKALRHIVAPVVLAAGFTGARVDHELAVYHVLAARAAARCIVIGSADLVLHAPPRLALDLPAGTRLSLFPLAEVTGRSEGLAWPIDGLAFHPARRIGTSNRTTGSRVALDFDGPGMLLILPRAALARAAAALASASVWSRTAPPGSV</sequence>
<dbReference type="InterPro" id="IPR053149">
    <property type="entry name" value="TPK"/>
</dbReference>
<keyword evidence="3 7" id="KW-0418">Kinase</keyword>
<dbReference type="RefSeq" id="WP_168622013.1">
    <property type="nucleotide sequence ID" value="NZ_JAAZQQ010000001.1"/>
</dbReference>
<keyword evidence="2" id="KW-0547">Nucleotide-binding</keyword>
<reference evidence="7 8" key="1">
    <citation type="submission" date="2020-04" db="EMBL/GenBank/DDBJ databases">
        <authorList>
            <person name="Yoon J."/>
        </authorList>
    </citation>
    <scope>NUCLEOTIDE SEQUENCE [LARGE SCALE GENOMIC DNA]</scope>
    <source>
        <strain evidence="7 8">KMU-115</strain>
    </source>
</reference>
<evidence type="ECO:0000256" key="2">
    <source>
        <dbReference type="ARBA" id="ARBA00022741"/>
    </source>
</evidence>
<accession>A0A7X6JY23</accession>
<dbReference type="PANTHER" id="PTHR41299:SF1">
    <property type="entry name" value="THIAMINE PYROPHOSPHOKINASE"/>
    <property type="match status" value="1"/>
</dbReference>